<dbReference type="PANTHER" id="PTHR36923:SF3">
    <property type="entry name" value="FERREDOXIN"/>
    <property type="match status" value="1"/>
</dbReference>
<organism evidence="9 10">
    <name type="scientific">Brevibacterium metallidurans</name>
    <dbReference type="NCBI Taxonomy" id="1482676"/>
    <lineage>
        <taxon>Bacteria</taxon>
        <taxon>Bacillati</taxon>
        <taxon>Actinomycetota</taxon>
        <taxon>Actinomycetes</taxon>
        <taxon>Micrococcales</taxon>
        <taxon>Brevibacteriaceae</taxon>
        <taxon>Brevibacterium</taxon>
    </lineage>
</organism>
<dbReference type="PANTHER" id="PTHR36923">
    <property type="entry name" value="FERREDOXIN"/>
    <property type="match status" value="1"/>
</dbReference>
<evidence type="ECO:0000256" key="1">
    <source>
        <dbReference type="ARBA" id="ARBA00001927"/>
    </source>
</evidence>
<evidence type="ECO:0000313" key="9">
    <source>
        <dbReference type="EMBL" id="GAA0037104.1"/>
    </source>
</evidence>
<sequence>MMSNPEKVTVEEPICIGSGSCARLAPGWFRMDEARGVAVVTDEADDRDPARLELAERTCPVGAIIIEST</sequence>
<dbReference type="Proteomes" id="UP001498238">
    <property type="component" value="Unassembled WGS sequence"/>
</dbReference>
<keyword evidence="4 8" id="KW-0249">Electron transport</keyword>
<evidence type="ECO:0000256" key="8">
    <source>
        <dbReference type="RuleBase" id="RU368020"/>
    </source>
</evidence>
<proteinExistence type="predicted"/>
<name>A0ABN0SRV3_9MICO</name>
<keyword evidence="2 8" id="KW-0813">Transport</keyword>
<evidence type="ECO:0000256" key="4">
    <source>
        <dbReference type="ARBA" id="ARBA00022982"/>
    </source>
</evidence>
<comment type="caution">
    <text evidence="9">The sequence shown here is derived from an EMBL/GenBank/DDBJ whole genome shotgun (WGS) entry which is preliminary data.</text>
</comment>
<dbReference type="Gene3D" id="3.30.70.20">
    <property type="match status" value="1"/>
</dbReference>
<dbReference type="InterPro" id="IPR051269">
    <property type="entry name" value="Fe-S_cluster_ET"/>
</dbReference>
<evidence type="ECO:0000256" key="2">
    <source>
        <dbReference type="ARBA" id="ARBA00022448"/>
    </source>
</evidence>
<dbReference type="InterPro" id="IPR001080">
    <property type="entry name" value="3Fe4S_ferredoxin"/>
</dbReference>
<dbReference type="EMBL" id="BAAAAF010000016">
    <property type="protein sequence ID" value="GAA0037104.1"/>
    <property type="molecule type" value="Genomic_DNA"/>
</dbReference>
<evidence type="ECO:0000313" key="10">
    <source>
        <dbReference type="Proteomes" id="UP001498238"/>
    </source>
</evidence>
<evidence type="ECO:0000256" key="6">
    <source>
        <dbReference type="ARBA" id="ARBA00023014"/>
    </source>
</evidence>
<protein>
    <recommendedName>
        <fullName evidence="8">Ferredoxin</fullName>
    </recommendedName>
</protein>
<dbReference type="Pfam" id="PF13370">
    <property type="entry name" value="Fer4_13"/>
    <property type="match status" value="1"/>
</dbReference>
<evidence type="ECO:0000256" key="3">
    <source>
        <dbReference type="ARBA" id="ARBA00022723"/>
    </source>
</evidence>
<keyword evidence="6 8" id="KW-0411">Iron-sulfur</keyword>
<reference evidence="9 10" key="1">
    <citation type="submission" date="2024-01" db="EMBL/GenBank/DDBJ databases">
        <title>Characterization of antibiotic resistant novel bacterial strains and their environmental applications.</title>
        <authorList>
            <person name="Manzoor S."/>
            <person name="Abbas S."/>
            <person name="Arshad M."/>
            <person name="Ahmed I."/>
        </authorList>
    </citation>
    <scope>NUCLEOTIDE SEQUENCE [LARGE SCALE GENOMIC DNA]</scope>
    <source>
        <strain evidence="9 10">NCCP-602</strain>
    </source>
</reference>
<evidence type="ECO:0000256" key="5">
    <source>
        <dbReference type="ARBA" id="ARBA00023004"/>
    </source>
</evidence>
<evidence type="ECO:0000256" key="7">
    <source>
        <dbReference type="ARBA" id="ARBA00023291"/>
    </source>
</evidence>
<keyword evidence="10" id="KW-1185">Reference proteome</keyword>
<keyword evidence="3 8" id="KW-0479">Metal-binding</keyword>
<gene>
    <name evidence="9" type="ORF">NCCP602_30660</name>
</gene>
<comment type="function">
    <text evidence="8">Ferredoxins are iron-sulfur proteins that transfer electrons in a wide variety of metabolic reactions.</text>
</comment>
<accession>A0ABN0SRV3</accession>
<dbReference type="PRINTS" id="PR00352">
    <property type="entry name" value="3FE4SFRDOXIN"/>
</dbReference>
<dbReference type="SUPFAM" id="SSF54862">
    <property type="entry name" value="4Fe-4S ferredoxins"/>
    <property type="match status" value="1"/>
</dbReference>
<comment type="cofactor">
    <cofactor evidence="1">
        <name>[3Fe-4S] cluster</name>
        <dbReference type="ChEBI" id="CHEBI:21137"/>
    </cofactor>
</comment>
<dbReference type="RefSeq" id="WP_339393747.1">
    <property type="nucleotide sequence ID" value="NZ_BAAAAF010000016.1"/>
</dbReference>
<keyword evidence="5 8" id="KW-0408">Iron</keyword>
<keyword evidence="7" id="KW-0003">3Fe-4S</keyword>